<dbReference type="Proteomes" id="UP000502179">
    <property type="component" value="Chromosome"/>
</dbReference>
<evidence type="ECO:0000313" key="9">
    <source>
        <dbReference type="Proteomes" id="UP000502179"/>
    </source>
</evidence>
<dbReference type="FunFam" id="3.30.230.40:FF:000003">
    <property type="entry name" value="Imidazoleglycerol-phosphate dehydratase HisB"/>
    <property type="match status" value="1"/>
</dbReference>
<protein>
    <recommendedName>
        <fullName evidence="2 6">Imidazoleglycerol-phosphate dehydratase</fullName>
        <shortName evidence="6">IGPD</shortName>
        <ecNumber evidence="6 7">4.2.1.19</ecNumber>
    </recommendedName>
</protein>
<dbReference type="InterPro" id="IPR038494">
    <property type="entry name" value="IGPD_sf"/>
</dbReference>
<dbReference type="NCBIfam" id="NF002114">
    <property type="entry name" value="PRK00951.2-4"/>
    <property type="match status" value="1"/>
</dbReference>
<sequence length="191" mass="20928">MREISLTRKTGETEISLRFALKPGPISLKTPVGFLNHMLHLFAAHGGFSLDLVARGDIEVDYHHTVEDIGICLGEALGEALGEREGISRYGHAVVPMEEALARVSLDLCRRPALVFRANIPVERIGLFDTELVKEFLKALAYTAPFTLHVEIPYGENAHHMIEAAFKALGRALRQAISPGHLKVASTKGVL</sequence>
<evidence type="ECO:0000313" key="8">
    <source>
        <dbReference type="EMBL" id="QIJ71537.1"/>
    </source>
</evidence>
<keyword evidence="6" id="KW-0963">Cytoplasm</keyword>
<reference evidence="8 9" key="1">
    <citation type="submission" date="2020-02" db="EMBL/GenBank/DDBJ databases">
        <title>Genome analysis of Thermosulfuriphilus ammonigenes ST65T, an anaerobic thermophilic chemolithoautotrophic bacterium isolated from a deep-sea hydrothermal vent.</title>
        <authorList>
            <person name="Slobodkina G."/>
            <person name="Allioux M."/>
            <person name="Merkel A."/>
            <person name="Alain K."/>
            <person name="Jebbar M."/>
            <person name="Slobodkin A."/>
        </authorList>
    </citation>
    <scope>NUCLEOTIDE SEQUENCE [LARGE SCALE GENOMIC DNA]</scope>
    <source>
        <strain evidence="8 9">ST65</strain>
    </source>
</reference>
<accession>A0A6G7PVC1</accession>
<gene>
    <name evidence="6 8" type="primary">hisB</name>
    <name evidence="8" type="ORF">G4V39_04250</name>
</gene>
<dbReference type="SUPFAM" id="SSF54211">
    <property type="entry name" value="Ribosomal protein S5 domain 2-like"/>
    <property type="match status" value="2"/>
</dbReference>
<evidence type="ECO:0000256" key="4">
    <source>
        <dbReference type="ARBA" id="ARBA00023102"/>
    </source>
</evidence>
<evidence type="ECO:0000256" key="5">
    <source>
        <dbReference type="ARBA" id="ARBA00023239"/>
    </source>
</evidence>
<keyword evidence="9" id="KW-1185">Reference proteome</keyword>
<dbReference type="Gene3D" id="3.30.230.40">
    <property type="entry name" value="Imidazole glycerol phosphate dehydratase, domain 1"/>
    <property type="match status" value="2"/>
</dbReference>
<dbReference type="CDD" id="cd07914">
    <property type="entry name" value="IGPD"/>
    <property type="match status" value="1"/>
</dbReference>
<dbReference type="EMBL" id="CP048877">
    <property type="protein sequence ID" value="QIJ71537.1"/>
    <property type="molecule type" value="Genomic_DNA"/>
</dbReference>
<keyword evidence="3 6" id="KW-0028">Amino-acid biosynthesis</keyword>
<comment type="pathway">
    <text evidence="1 6 7">Amino-acid biosynthesis; L-histidine biosynthesis; L-histidine from 5-phospho-alpha-D-ribose 1-diphosphate: step 6/9.</text>
</comment>
<dbReference type="InterPro" id="IPR000807">
    <property type="entry name" value="ImidazoleglycerolP_deHydtase"/>
</dbReference>
<comment type="similarity">
    <text evidence="6 7">Belongs to the imidazoleglycerol-phosphate dehydratase family.</text>
</comment>
<dbReference type="UniPathway" id="UPA00031">
    <property type="reaction ID" value="UER00011"/>
</dbReference>
<organism evidence="8 9">
    <name type="scientific">Thermosulfuriphilus ammonigenes</name>
    <dbReference type="NCBI Taxonomy" id="1936021"/>
    <lineage>
        <taxon>Bacteria</taxon>
        <taxon>Pseudomonadati</taxon>
        <taxon>Thermodesulfobacteriota</taxon>
        <taxon>Thermodesulfobacteria</taxon>
        <taxon>Thermodesulfobacteriales</taxon>
        <taxon>Thermodesulfobacteriaceae</taxon>
        <taxon>Thermosulfuriphilus</taxon>
    </lineage>
</organism>
<evidence type="ECO:0000256" key="2">
    <source>
        <dbReference type="ARBA" id="ARBA00016664"/>
    </source>
</evidence>
<name>A0A6G7PVC1_9BACT</name>
<dbReference type="AlphaFoldDB" id="A0A6G7PVC1"/>
<comment type="subcellular location">
    <subcellularLocation>
        <location evidence="6 7">Cytoplasm</location>
    </subcellularLocation>
</comment>
<dbReference type="Pfam" id="PF00475">
    <property type="entry name" value="IGPD"/>
    <property type="match status" value="1"/>
</dbReference>
<evidence type="ECO:0000256" key="1">
    <source>
        <dbReference type="ARBA" id="ARBA00005047"/>
    </source>
</evidence>
<dbReference type="EC" id="4.2.1.19" evidence="6 7"/>
<dbReference type="PANTHER" id="PTHR23133">
    <property type="entry name" value="IMIDAZOLEGLYCEROL-PHOSPHATE DEHYDRATASE HIS7"/>
    <property type="match status" value="1"/>
</dbReference>
<proteinExistence type="inferred from homology"/>
<dbReference type="InterPro" id="IPR020568">
    <property type="entry name" value="Ribosomal_Su5_D2-typ_SF"/>
</dbReference>
<dbReference type="InterPro" id="IPR020565">
    <property type="entry name" value="ImidazoleglycerP_deHydtase_CS"/>
</dbReference>
<dbReference type="PROSITE" id="PS00955">
    <property type="entry name" value="IGP_DEHYDRATASE_2"/>
    <property type="match status" value="1"/>
</dbReference>
<dbReference type="PROSITE" id="PS00954">
    <property type="entry name" value="IGP_DEHYDRATASE_1"/>
    <property type="match status" value="1"/>
</dbReference>
<dbReference type="HAMAP" id="MF_00076">
    <property type="entry name" value="HisB"/>
    <property type="match status" value="1"/>
</dbReference>
<keyword evidence="5 6" id="KW-0456">Lyase</keyword>
<evidence type="ECO:0000256" key="3">
    <source>
        <dbReference type="ARBA" id="ARBA00022605"/>
    </source>
</evidence>
<dbReference type="GO" id="GO:0000105">
    <property type="term" value="P:L-histidine biosynthetic process"/>
    <property type="evidence" value="ECO:0007669"/>
    <property type="project" value="UniProtKB-UniRule"/>
</dbReference>
<dbReference type="NCBIfam" id="NF002111">
    <property type="entry name" value="PRK00951.2-1"/>
    <property type="match status" value="1"/>
</dbReference>
<dbReference type="GO" id="GO:0005737">
    <property type="term" value="C:cytoplasm"/>
    <property type="evidence" value="ECO:0007669"/>
    <property type="project" value="UniProtKB-SubCell"/>
</dbReference>
<dbReference type="GO" id="GO:0004424">
    <property type="term" value="F:imidazoleglycerol-phosphate dehydratase activity"/>
    <property type="evidence" value="ECO:0007669"/>
    <property type="project" value="UniProtKB-UniRule"/>
</dbReference>
<keyword evidence="4 6" id="KW-0368">Histidine biosynthesis</keyword>
<dbReference type="FunFam" id="3.30.230.40:FF:000001">
    <property type="entry name" value="Imidazoleglycerol-phosphate dehydratase HisB"/>
    <property type="match status" value="1"/>
</dbReference>
<dbReference type="RefSeq" id="WP_166031756.1">
    <property type="nucleotide sequence ID" value="NZ_CP048877.1"/>
</dbReference>
<comment type="catalytic activity">
    <reaction evidence="6 7">
        <text>D-erythro-1-(imidazol-4-yl)glycerol 3-phosphate = 3-(imidazol-4-yl)-2-oxopropyl phosphate + H2O</text>
        <dbReference type="Rhea" id="RHEA:11040"/>
        <dbReference type="ChEBI" id="CHEBI:15377"/>
        <dbReference type="ChEBI" id="CHEBI:57766"/>
        <dbReference type="ChEBI" id="CHEBI:58278"/>
        <dbReference type="EC" id="4.2.1.19"/>
    </reaction>
</comment>
<evidence type="ECO:0000256" key="6">
    <source>
        <dbReference type="HAMAP-Rule" id="MF_00076"/>
    </source>
</evidence>
<evidence type="ECO:0000256" key="7">
    <source>
        <dbReference type="RuleBase" id="RU000599"/>
    </source>
</evidence>
<dbReference type="KEGG" id="tav:G4V39_04250"/>
<dbReference type="PANTHER" id="PTHR23133:SF2">
    <property type="entry name" value="IMIDAZOLEGLYCEROL-PHOSPHATE DEHYDRATASE"/>
    <property type="match status" value="1"/>
</dbReference>